<organism evidence="2">
    <name type="scientific">Sesamum radiatum</name>
    <name type="common">Black benniseed</name>
    <dbReference type="NCBI Taxonomy" id="300843"/>
    <lineage>
        <taxon>Eukaryota</taxon>
        <taxon>Viridiplantae</taxon>
        <taxon>Streptophyta</taxon>
        <taxon>Embryophyta</taxon>
        <taxon>Tracheophyta</taxon>
        <taxon>Spermatophyta</taxon>
        <taxon>Magnoliopsida</taxon>
        <taxon>eudicotyledons</taxon>
        <taxon>Gunneridae</taxon>
        <taxon>Pentapetalae</taxon>
        <taxon>asterids</taxon>
        <taxon>lamiids</taxon>
        <taxon>Lamiales</taxon>
        <taxon>Pedaliaceae</taxon>
        <taxon>Sesamum</taxon>
    </lineage>
</organism>
<reference evidence="2" key="2">
    <citation type="journal article" date="2024" name="Plant">
        <title>Genomic evolution and insights into agronomic trait innovations of Sesamum species.</title>
        <authorList>
            <person name="Miao H."/>
            <person name="Wang L."/>
            <person name="Qu L."/>
            <person name="Liu H."/>
            <person name="Sun Y."/>
            <person name="Le M."/>
            <person name="Wang Q."/>
            <person name="Wei S."/>
            <person name="Zheng Y."/>
            <person name="Lin W."/>
            <person name="Duan Y."/>
            <person name="Cao H."/>
            <person name="Xiong S."/>
            <person name="Wang X."/>
            <person name="Wei L."/>
            <person name="Li C."/>
            <person name="Ma Q."/>
            <person name="Ju M."/>
            <person name="Zhao R."/>
            <person name="Li G."/>
            <person name="Mu C."/>
            <person name="Tian Q."/>
            <person name="Mei H."/>
            <person name="Zhang T."/>
            <person name="Gao T."/>
            <person name="Zhang H."/>
        </authorList>
    </citation>
    <scope>NUCLEOTIDE SEQUENCE</scope>
    <source>
        <strain evidence="2">G02</strain>
    </source>
</reference>
<dbReference type="AlphaFoldDB" id="A0AAW2V4K7"/>
<comment type="caution">
    <text evidence="2">The sequence shown here is derived from an EMBL/GenBank/DDBJ whole genome shotgun (WGS) entry which is preliminary data.</text>
</comment>
<accession>A0AAW2V4K7</accession>
<evidence type="ECO:0000256" key="1">
    <source>
        <dbReference type="SAM" id="MobiDB-lite"/>
    </source>
</evidence>
<name>A0AAW2V4K7_SESRA</name>
<feature type="compositionally biased region" description="Basic and acidic residues" evidence="1">
    <location>
        <begin position="22"/>
        <end position="33"/>
    </location>
</feature>
<proteinExistence type="predicted"/>
<reference evidence="2" key="1">
    <citation type="submission" date="2020-06" db="EMBL/GenBank/DDBJ databases">
        <authorList>
            <person name="Li T."/>
            <person name="Hu X."/>
            <person name="Zhang T."/>
            <person name="Song X."/>
            <person name="Zhang H."/>
            <person name="Dai N."/>
            <person name="Sheng W."/>
            <person name="Hou X."/>
            <person name="Wei L."/>
        </authorList>
    </citation>
    <scope>NUCLEOTIDE SEQUENCE</scope>
    <source>
        <strain evidence="2">G02</strain>
        <tissue evidence="2">Leaf</tissue>
    </source>
</reference>
<protein>
    <submittedName>
        <fullName evidence="2">Uncharacterized protein</fullName>
    </submittedName>
</protein>
<sequence>MIEKSAPTVLVGEASTFKAKSKVSEREKRKKGETFSTAASTSSAPVTPLGGVNERGRGFVSQGFRMIFAFIAMRRAIGRGSGLSSSPMKV</sequence>
<feature type="compositionally biased region" description="Low complexity" evidence="1">
    <location>
        <begin position="34"/>
        <end position="44"/>
    </location>
</feature>
<gene>
    <name evidence="2" type="ORF">Sradi_0868000</name>
</gene>
<feature type="region of interest" description="Disordered" evidence="1">
    <location>
        <begin position="20"/>
        <end position="52"/>
    </location>
</feature>
<evidence type="ECO:0000313" key="2">
    <source>
        <dbReference type="EMBL" id="KAL0423332.1"/>
    </source>
</evidence>
<dbReference type="EMBL" id="JACGWJ010000004">
    <property type="protein sequence ID" value="KAL0423332.1"/>
    <property type="molecule type" value="Genomic_DNA"/>
</dbReference>